<feature type="binding site" evidence="15">
    <location>
        <position position="135"/>
    </location>
    <ligand>
        <name>substrate</name>
    </ligand>
</feature>
<feature type="site" description="Important for catalysis" evidence="15">
    <location>
        <position position="190"/>
    </location>
</feature>
<evidence type="ECO:0000256" key="2">
    <source>
        <dbReference type="ARBA" id="ARBA00001936"/>
    </source>
</evidence>
<evidence type="ECO:0000256" key="16">
    <source>
        <dbReference type="RuleBase" id="RU004445"/>
    </source>
</evidence>
<keyword evidence="11 15" id="KW-0460">Magnesium</keyword>
<keyword evidence="9 15" id="KW-0028">Amino-acid biosynthesis</keyword>
<keyword evidence="10 15" id="KW-0479">Metal-binding</keyword>
<dbReference type="HAMAP" id="MF_01033">
    <property type="entry name" value="LeuB_type1"/>
    <property type="match status" value="1"/>
</dbReference>
<feature type="site" description="Important for catalysis" evidence="15">
    <location>
        <position position="142"/>
    </location>
</feature>
<dbReference type="FunFam" id="3.40.718.10:FF:000028">
    <property type="entry name" value="3-isopropylmalate dehydrogenase"/>
    <property type="match status" value="1"/>
</dbReference>
<dbReference type="Gene3D" id="3.40.718.10">
    <property type="entry name" value="Isopropylmalate Dehydrogenase"/>
    <property type="match status" value="1"/>
</dbReference>
<comment type="cofactor">
    <cofactor evidence="15 16">
        <name>Mg(2+)</name>
        <dbReference type="ChEBI" id="CHEBI:18420"/>
    </cofactor>
    <cofactor evidence="15 16">
        <name>Mn(2+)</name>
        <dbReference type="ChEBI" id="CHEBI:29035"/>
    </cofactor>
    <text evidence="15 16">Binds 1 Mg(2+) or Mn(2+) ion per subunit.</text>
</comment>
<dbReference type="UniPathway" id="UPA00048">
    <property type="reaction ID" value="UER00072"/>
</dbReference>
<dbReference type="GO" id="GO:0000287">
    <property type="term" value="F:magnesium ion binding"/>
    <property type="evidence" value="ECO:0007669"/>
    <property type="project" value="InterPro"/>
</dbReference>
<evidence type="ECO:0000256" key="7">
    <source>
        <dbReference type="ARBA" id="ARBA00022430"/>
    </source>
</evidence>
<feature type="binding site" evidence="15">
    <location>
        <position position="250"/>
    </location>
    <ligand>
        <name>Mg(2+)</name>
        <dbReference type="ChEBI" id="CHEBI:18420"/>
    </ligand>
</feature>
<sequence length="359" mass="39877">MKKYIAVLPGDGVGPEVIKQAIKVLDKIAQKFYHTFEYEYGLIGACAIEKSGNPLPKDTIDLCRNSDAILFGCIGDPKYDNDPKLKIRPEQGLLKLRKSLGLYANLRPVKVYNCLFDISPLKKNTIENIDFVVVRELIGGIYFGKPRLRKNYGKTAIDTSIYTKEQITIVSEFAFGLASKRNKKITSIDKANVLETSRLWRETVCEVAEKYPDVILSHMFVDNASMQLIKNPSQFDVILTENLFGDILSDEASVITGSIGLIPSASIGEKISLYEPIHGAFNKAAGKNLANPIATILSGALMLRMSFNMNKEAKLIEQALIKVLEGEYRTKDISTNKTSSYKIIGTEEFGDLTTETISD</sequence>
<proteinExistence type="inferred from homology"/>
<comment type="subcellular location">
    <subcellularLocation>
        <location evidence="3 15">Cytoplasm</location>
    </subcellularLocation>
</comment>
<dbReference type="Proteomes" id="UP000230707">
    <property type="component" value="Unassembled WGS sequence"/>
</dbReference>
<dbReference type="InterPro" id="IPR019818">
    <property type="entry name" value="IsoCit/isopropylmalate_DH_CS"/>
</dbReference>
<feature type="domain" description="Isopropylmalate dehydrogenase-like" evidence="17">
    <location>
        <begin position="4"/>
        <end position="353"/>
    </location>
</feature>
<evidence type="ECO:0000256" key="14">
    <source>
        <dbReference type="ARBA" id="ARBA00023304"/>
    </source>
</evidence>
<evidence type="ECO:0000256" key="10">
    <source>
        <dbReference type="ARBA" id="ARBA00022723"/>
    </source>
</evidence>
<keyword evidence="12 15" id="KW-0560">Oxidoreductase</keyword>
<evidence type="ECO:0000256" key="5">
    <source>
        <dbReference type="ARBA" id="ARBA00008319"/>
    </source>
</evidence>
<evidence type="ECO:0000313" key="18">
    <source>
        <dbReference type="EMBL" id="PIR08476.1"/>
    </source>
</evidence>
<evidence type="ECO:0000256" key="6">
    <source>
        <dbReference type="ARBA" id="ARBA00011738"/>
    </source>
</evidence>
<feature type="binding site" evidence="15">
    <location>
        <position position="222"/>
    </location>
    <ligand>
        <name>substrate</name>
    </ligand>
</feature>
<reference evidence="18 19" key="1">
    <citation type="submission" date="2017-09" db="EMBL/GenBank/DDBJ databases">
        <title>Depth-based differentiation of microbial function through sediment-hosted aquifers and enrichment of novel symbionts in the deep terrestrial subsurface.</title>
        <authorList>
            <person name="Probst A.J."/>
            <person name="Ladd B."/>
            <person name="Jarett J.K."/>
            <person name="Geller-Mcgrath D.E."/>
            <person name="Sieber C.M."/>
            <person name="Emerson J.B."/>
            <person name="Anantharaman K."/>
            <person name="Thomas B.C."/>
            <person name="Malmstrom R."/>
            <person name="Stieglmeier M."/>
            <person name="Klingl A."/>
            <person name="Woyke T."/>
            <person name="Ryan C.M."/>
            <person name="Banfield J.F."/>
        </authorList>
    </citation>
    <scope>NUCLEOTIDE SEQUENCE [LARGE SCALE GENOMIC DNA]</scope>
    <source>
        <strain evidence="18">CG11_big_fil_rev_8_21_14_0_20_37_11</strain>
    </source>
</reference>
<dbReference type="SMART" id="SM01329">
    <property type="entry name" value="Iso_dh"/>
    <property type="match status" value="1"/>
</dbReference>
<dbReference type="PROSITE" id="PS00470">
    <property type="entry name" value="IDH_IMDH"/>
    <property type="match status" value="1"/>
</dbReference>
<dbReference type="GO" id="GO:0051287">
    <property type="term" value="F:NAD binding"/>
    <property type="evidence" value="ECO:0007669"/>
    <property type="project" value="InterPro"/>
</dbReference>
<keyword evidence="8 15" id="KW-0963">Cytoplasm</keyword>
<dbReference type="Pfam" id="PF00180">
    <property type="entry name" value="Iso_dh"/>
    <property type="match status" value="1"/>
</dbReference>
<dbReference type="PANTHER" id="PTHR42979">
    <property type="entry name" value="3-ISOPROPYLMALATE DEHYDROGENASE"/>
    <property type="match status" value="1"/>
</dbReference>
<evidence type="ECO:0000313" key="19">
    <source>
        <dbReference type="Proteomes" id="UP000230707"/>
    </source>
</evidence>
<dbReference type="NCBIfam" id="TIGR00169">
    <property type="entry name" value="leuB"/>
    <property type="match status" value="1"/>
</dbReference>
<comment type="function">
    <text evidence="15 16">Catalyzes the oxidation of 3-carboxy-2-hydroxy-4-methylpentanoate (3-isopropylmalate) to 3-carboxy-4-methyl-2-oxopentanoate. The product decarboxylates to 4-methyl-2 oxopentanoate.</text>
</comment>
<dbReference type="EMBL" id="PCWS01000064">
    <property type="protein sequence ID" value="PIR08476.1"/>
    <property type="molecule type" value="Genomic_DNA"/>
</dbReference>
<keyword evidence="15" id="KW-0464">Manganese</keyword>
<comment type="caution">
    <text evidence="15">Lacks conserved residue(s) required for the propagation of feature annotation.</text>
</comment>
<feature type="binding site" evidence="15">
    <location>
        <position position="246"/>
    </location>
    <ligand>
        <name>Mg(2+)</name>
        <dbReference type="ChEBI" id="CHEBI:18420"/>
    </ligand>
</feature>
<comment type="pathway">
    <text evidence="4 15 16">Amino-acid biosynthesis; L-leucine biosynthesis; L-leucine from 3-methyl-2-oxobutanoate: step 3/4.</text>
</comment>
<evidence type="ECO:0000256" key="3">
    <source>
        <dbReference type="ARBA" id="ARBA00004496"/>
    </source>
</evidence>
<evidence type="ECO:0000256" key="12">
    <source>
        <dbReference type="ARBA" id="ARBA00023002"/>
    </source>
</evidence>
<dbReference type="GO" id="GO:0009098">
    <property type="term" value="P:L-leucine biosynthetic process"/>
    <property type="evidence" value="ECO:0007669"/>
    <property type="project" value="UniProtKB-UniRule"/>
</dbReference>
<dbReference type="InterPro" id="IPR004429">
    <property type="entry name" value="Isopropylmalate_DH"/>
</dbReference>
<evidence type="ECO:0000256" key="15">
    <source>
        <dbReference type="HAMAP-Rule" id="MF_01033"/>
    </source>
</evidence>
<dbReference type="PANTHER" id="PTHR42979:SF1">
    <property type="entry name" value="3-ISOPROPYLMALATE DEHYDROGENASE"/>
    <property type="match status" value="1"/>
</dbReference>
<evidence type="ECO:0000256" key="13">
    <source>
        <dbReference type="ARBA" id="ARBA00023027"/>
    </source>
</evidence>
<protein>
    <recommendedName>
        <fullName evidence="15">3-isopropylmalate dehydrogenase</fullName>
        <ecNumber evidence="15">1.1.1.85</ecNumber>
    </recommendedName>
    <alternativeName>
        <fullName evidence="15">3-IPM-DH</fullName>
    </alternativeName>
    <alternativeName>
        <fullName evidence="15">Beta-IPM dehydrogenase</fullName>
        <shortName evidence="15">IMDH</shortName>
    </alternativeName>
</protein>
<feature type="binding site" evidence="15">
    <location>
        <position position="97"/>
    </location>
    <ligand>
        <name>substrate</name>
    </ligand>
</feature>
<gene>
    <name evidence="15 18" type="primary">leuB</name>
    <name evidence="18" type="ORF">COV53_02830</name>
</gene>
<evidence type="ECO:0000259" key="17">
    <source>
        <dbReference type="SMART" id="SM01329"/>
    </source>
</evidence>
<evidence type="ECO:0000256" key="4">
    <source>
        <dbReference type="ARBA" id="ARBA00004762"/>
    </source>
</evidence>
<name>A0A2H0NJV3_9BACT</name>
<dbReference type="InterPro" id="IPR024084">
    <property type="entry name" value="IsoPropMal-DH-like_dom"/>
</dbReference>
<comment type="subunit">
    <text evidence="6 15 16">Homodimer.</text>
</comment>
<comment type="cofactor">
    <cofactor evidence="2">
        <name>Mn(2+)</name>
        <dbReference type="ChEBI" id="CHEBI:29035"/>
    </cofactor>
</comment>
<evidence type="ECO:0000256" key="11">
    <source>
        <dbReference type="ARBA" id="ARBA00022842"/>
    </source>
</evidence>
<dbReference type="GO" id="GO:0003862">
    <property type="term" value="F:3-isopropylmalate dehydrogenase activity"/>
    <property type="evidence" value="ECO:0007669"/>
    <property type="project" value="UniProtKB-UniRule"/>
</dbReference>
<dbReference type="GO" id="GO:0005829">
    <property type="term" value="C:cytosol"/>
    <property type="evidence" value="ECO:0007669"/>
    <property type="project" value="TreeGrafter"/>
</dbReference>
<organism evidence="18 19">
    <name type="scientific">Candidatus Gottesmanbacteria bacterium CG11_big_fil_rev_8_21_14_0_20_37_11</name>
    <dbReference type="NCBI Taxonomy" id="1974575"/>
    <lineage>
        <taxon>Bacteria</taxon>
        <taxon>Candidatus Gottesmaniibacteriota</taxon>
    </lineage>
</organism>
<keyword evidence="7 15" id="KW-0432">Leucine biosynthesis</keyword>
<keyword evidence="13 15" id="KW-0520">NAD</keyword>
<dbReference type="EC" id="1.1.1.85" evidence="15"/>
<dbReference type="SUPFAM" id="SSF53659">
    <property type="entry name" value="Isocitrate/Isopropylmalate dehydrogenase-like"/>
    <property type="match status" value="1"/>
</dbReference>
<evidence type="ECO:0000256" key="8">
    <source>
        <dbReference type="ARBA" id="ARBA00022490"/>
    </source>
</evidence>
<evidence type="ECO:0000256" key="9">
    <source>
        <dbReference type="ARBA" id="ARBA00022605"/>
    </source>
</evidence>
<comment type="similarity">
    <text evidence="5 15">Belongs to the isocitrate and isopropylmalate dehydrogenases family. LeuB type 1 subfamily.</text>
</comment>
<accession>A0A2H0NJV3</accession>
<dbReference type="AlphaFoldDB" id="A0A2H0NJV3"/>
<comment type="caution">
    <text evidence="18">The sequence shown here is derived from an EMBL/GenBank/DDBJ whole genome shotgun (WGS) entry which is preliminary data.</text>
</comment>
<feature type="binding site" evidence="15">
    <location>
        <position position="222"/>
    </location>
    <ligand>
        <name>Mg(2+)</name>
        <dbReference type="ChEBI" id="CHEBI:18420"/>
    </ligand>
</feature>
<keyword evidence="14 15" id="KW-0100">Branched-chain amino acid biosynthesis</keyword>
<evidence type="ECO:0000256" key="1">
    <source>
        <dbReference type="ARBA" id="ARBA00000624"/>
    </source>
</evidence>
<comment type="catalytic activity">
    <reaction evidence="1 15 16">
        <text>(2R,3S)-3-isopropylmalate + NAD(+) = 4-methyl-2-oxopentanoate + CO2 + NADH</text>
        <dbReference type="Rhea" id="RHEA:32271"/>
        <dbReference type="ChEBI" id="CHEBI:16526"/>
        <dbReference type="ChEBI" id="CHEBI:17865"/>
        <dbReference type="ChEBI" id="CHEBI:35121"/>
        <dbReference type="ChEBI" id="CHEBI:57540"/>
        <dbReference type="ChEBI" id="CHEBI:57945"/>
        <dbReference type="EC" id="1.1.1.85"/>
    </reaction>
</comment>
<feature type="binding site" evidence="15">
    <location>
        <position position="107"/>
    </location>
    <ligand>
        <name>substrate</name>
    </ligand>
</feature>